<proteinExistence type="predicted"/>
<organism evidence="1 2">
    <name type="scientific">Jatropha curcas</name>
    <name type="common">Barbados nut</name>
    <dbReference type="NCBI Taxonomy" id="180498"/>
    <lineage>
        <taxon>Eukaryota</taxon>
        <taxon>Viridiplantae</taxon>
        <taxon>Streptophyta</taxon>
        <taxon>Embryophyta</taxon>
        <taxon>Tracheophyta</taxon>
        <taxon>Spermatophyta</taxon>
        <taxon>Magnoliopsida</taxon>
        <taxon>eudicotyledons</taxon>
        <taxon>Gunneridae</taxon>
        <taxon>Pentapetalae</taxon>
        <taxon>rosids</taxon>
        <taxon>fabids</taxon>
        <taxon>Malpighiales</taxon>
        <taxon>Euphorbiaceae</taxon>
        <taxon>Crotonoideae</taxon>
        <taxon>Jatropheae</taxon>
        <taxon>Jatropha</taxon>
    </lineage>
</organism>
<accession>A0A067JUB5</accession>
<evidence type="ECO:0000313" key="2">
    <source>
        <dbReference type="Proteomes" id="UP000027138"/>
    </source>
</evidence>
<protein>
    <submittedName>
        <fullName evidence="1">Uncharacterized protein</fullName>
    </submittedName>
</protein>
<reference evidence="1 2" key="1">
    <citation type="journal article" date="2014" name="PLoS ONE">
        <title>Global Analysis of Gene Expression Profiles in Physic Nut (Jatropha curcas L.) Seedlings Exposed to Salt Stress.</title>
        <authorList>
            <person name="Zhang L."/>
            <person name="Zhang C."/>
            <person name="Wu P."/>
            <person name="Chen Y."/>
            <person name="Li M."/>
            <person name="Jiang H."/>
            <person name="Wu G."/>
        </authorList>
    </citation>
    <scope>NUCLEOTIDE SEQUENCE [LARGE SCALE GENOMIC DNA]</scope>
    <source>
        <strain evidence="2">cv. GZQX0401</strain>
        <tissue evidence="1">Young leaves</tissue>
    </source>
</reference>
<dbReference type="AlphaFoldDB" id="A0A067JUB5"/>
<evidence type="ECO:0000313" key="1">
    <source>
        <dbReference type="EMBL" id="KDP27556.1"/>
    </source>
</evidence>
<sequence length="130" mass="14881">MPKLCQRARPCYKRLSFFEHAHSSTARAATTLKSLGLSMPKPCQRAHPCYKRLSILKRAHPSTACAATTSGTQSLGWPDRARQHARVEDQILPWAENPCILHFEWRLVLMLRWSHCHASSRARYSVTTQK</sequence>
<dbReference type="Proteomes" id="UP000027138">
    <property type="component" value="Unassembled WGS sequence"/>
</dbReference>
<keyword evidence="2" id="KW-1185">Reference proteome</keyword>
<name>A0A067JUB5_JATCU</name>
<gene>
    <name evidence="1" type="ORF">JCGZ_20089</name>
</gene>
<dbReference type="EMBL" id="KK914816">
    <property type="protein sequence ID" value="KDP27556.1"/>
    <property type="molecule type" value="Genomic_DNA"/>
</dbReference>